<dbReference type="EMBL" id="JAGMUV010000017">
    <property type="protein sequence ID" value="KAH7130872.1"/>
    <property type="molecule type" value="Genomic_DNA"/>
</dbReference>
<comment type="caution">
    <text evidence="2">The sequence shown here is derived from an EMBL/GenBank/DDBJ whole genome shotgun (WGS) entry which is preliminary data.</text>
</comment>
<protein>
    <submittedName>
        <fullName evidence="2">Ethylene-forming enzyme</fullName>
    </submittedName>
</protein>
<organism evidence="2 3">
    <name type="scientific">Dactylonectria macrodidyma</name>
    <dbReference type="NCBI Taxonomy" id="307937"/>
    <lineage>
        <taxon>Eukaryota</taxon>
        <taxon>Fungi</taxon>
        <taxon>Dikarya</taxon>
        <taxon>Ascomycota</taxon>
        <taxon>Pezizomycotina</taxon>
        <taxon>Sordariomycetes</taxon>
        <taxon>Hypocreomycetidae</taxon>
        <taxon>Hypocreales</taxon>
        <taxon>Nectriaceae</taxon>
        <taxon>Dactylonectria</taxon>
    </lineage>
</organism>
<dbReference type="Gene3D" id="2.60.120.330">
    <property type="entry name" value="B-lactam Antibiotic, Isopenicillin N Synthase, Chain"/>
    <property type="match status" value="1"/>
</dbReference>
<dbReference type="InterPro" id="IPR026992">
    <property type="entry name" value="DIOX_N"/>
</dbReference>
<dbReference type="SUPFAM" id="SSF51197">
    <property type="entry name" value="Clavaminate synthase-like"/>
    <property type="match status" value="1"/>
</dbReference>
<accession>A0A9P9E5C7</accession>
<evidence type="ECO:0000313" key="3">
    <source>
        <dbReference type="Proteomes" id="UP000738349"/>
    </source>
</evidence>
<name>A0A9P9E5C7_9HYPO</name>
<gene>
    <name evidence="2" type="ORF">EDB81DRAFT_888176</name>
</gene>
<reference evidence="2" key="1">
    <citation type="journal article" date="2021" name="Nat. Commun.">
        <title>Genetic determinants of endophytism in the Arabidopsis root mycobiome.</title>
        <authorList>
            <person name="Mesny F."/>
            <person name="Miyauchi S."/>
            <person name="Thiergart T."/>
            <person name="Pickel B."/>
            <person name="Atanasova L."/>
            <person name="Karlsson M."/>
            <person name="Huettel B."/>
            <person name="Barry K.W."/>
            <person name="Haridas S."/>
            <person name="Chen C."/>
            <person name="Bauer D."/>
            <person name="Andreopoulos W."/>
            <person name="Pangilinan J."/>
            <person name="LaButti K."/>
            <person name="Riley R."/>
            <person name="Lipzen A."/>
            <person name="Clum A."/>
            <person name="Drula E."/>
            <person name="Henrissat B."/>
            <person name="Kohler A."/>
            <person name="Grigoriev I.V."/>
            <person name="Martin F.M."/>
            <person name="Hacquard S."/>
        </authorList>
    </citation>
    <scope>NUCLEOTIDE SEQUENCE</scope>
    <source>
        <strain evidence="2">MPI-CAGE-AT-0147</strain>
    </source>
</reference>
<dbReference type="OrthoDB" id="288590at2759"/>
<dbReference type="Pfam" id="PF14226">
    <property type="entry name" value="DIOX_N"/>
    <property type="match status" value="1"/>
</dbReference>
<dbReference type="SMR" id="A0A9P9E5C7"/>
<keyword evidence="3" id="KW-1185">Reference proteome</keyword>
<proteinExistence type="predicted"/>
<evidence type="ECO:0000259" key="1">
    <source>
        <dbReference type="Pfam" id="PF14226"/>
    </source>
</evidence>
<dbReference type="AlphaFoldDB" id="A0A9P9E5C7"/>
<dbReference type="Proteomes" id="UP000738349">
    <property type="component" value="Unassembled WGS sequence"/>
</dbReference>
<dbReference type="InterPro" id="IPR027443">
    <property type="entry name" value="IPNS-like_sf"/>
</dbReference>
<sequence length="205" mass="22661">MVEPPQKAQPSGDAMPPGYHATVELLQVFTLSSEDMGSAADPSMGEALVAAWQQDGILKIAMDAEQQTLYKAAKDTSKRFFRKPFHQKAACIDSQSYSGYIANGEELTDGLADYSEIFTVTKGLDLDDPRASAKWPCHGSCPWPDADLRDPVKKYIDSFGQTGKKLLRLIELGINVPEGSLTRHYERRVASHANSQAWAYGFFLR</sequence>
<evidence type="ECO:0000313" key="2">
    <source>
        <dbReference type="EMBL" id="KAH7130872.1"/>
    </source>
</evidence>
<feature type="domain" description="Non-haem dioxygenase N-terminal" evidence="1">
    <location>
        <begin position="37"/>
        <end position="145"/>
    </location>
</feature>